<dbReference type="AlphaFoldDB" id="A0A0C2X0V9"/>
<dbReference type="InParanoid" id="A0A0C2X0V9"/>
<gene>
    <name evidence="1" type="ORF">M378DRAFT_741502</name>
</gene>
<dbReference type="EMBL" id="KN818266">
    <property type="protein sequence ID" value="KIL62776.1"/>
    <property type="molecule type" value="Genomic_DNA"/>
</dbReference>
<proteinExistence type="predicted"/>
<organism evidence="1 2">
    <name type="scientific">Amanita muscaria (strain Koide BX008)</name>
    <dbReference type="NCBI Taxonomy" id="946122"/>
    <lineage>
        <taxon>Eukaryota</taxon>
        <taxon>Fungi</taxon>
        <taxon>Dikarya</taxon>
        <taxon>Basidiomycota</taxon>
        <taxon>Agaricomycotina</taxon>
        <taxon>Agaricomycetes</taxon>
        <taxon>Agaricomycetidae</taxon>
        <taxon>Agaricales</taxon>
        <taxon>Pluteineae</taxon>
        <taxon>Amanitaceae</taxon>
        <taxon>Amanita</taxon>
    </lineage>
</organism>
<protein>
    <submittedName>
        <fullName evidence="1">Uncharacterized protein</fullName>
    </submittedName>
</protein>
<keyword evidence="2" id="KW-1185">Reference proteome</keyword>
<evidence type="ECO:0000313" key="1">
    <source>
        <dbReference type="EMBL" id="KIL62776.1"/>
    </source>
</evidence>
<dbReference type="Proteomes" id="UP000054549">
    <property type="component" value="Unassembled WGS sequence"/>
</dbReference>
<reference evidence="1 2" key="1">
    <citation type="submission" date="2014-04" db="EMBL/GenBank/DDBJ databases">
        <title>Evolutionary Origins and Diversification of the Mycorrhizal Mutualists.</title>
        <authorList>
            <consortium name="DOE Joint Genome Institute"/>
            <consortium name="Mycorrhizal Genomics Consortium"/>
            <person name="Kohler A."/>
            <person name="Kuo A."/>
            <person name="Nagy L.G."/>
            <person name="Floudas D."/>
            <person name="Copeland A."/>
            <person name="Barry K.W."/>
            <person name="Cichocki N."/>
            <person name="Veneault-Fourrey C."/>
            <person name="LaButti K."/>
            <person name="Lindquist E.A."/>
            <person name="Lipzen A."/>
            <person name="Lundell T."/>
            <person name="Morin E."/>
            <person name="Murat C."/>
            <person name="Riley R."/>
            <person name="Ohm R."/>
            <person name="Sun H."/>
            <person name="Tunlid A."/>
            <person name="Henrissat B."/>
            <person name="Grigoriev I.V."/>
            <person name="Hibbett D.S."/>
            <person name="Martin F."/>
        </authorList>
    </citation>
    <scope>NUCLEOTIDE SEQUENCE [LARGE SCALE GENOMIC DNA]</scope>
    <source>
        <strain evidence="1 2">Koide BX008</strain>
    </source>
</reference>
<evidence type="ECO:0000313" key="2">
    <source>
        <dbReference type="Proteomes" id="UP000054549"/>
    </source>
</evidence>
<name>A0A0C2X0V9_AMAMK</name>
<sequence length="120" mass="13644">MSLSPHVEALAQKQSKYINLFELYANDLKKNITQGKEAYDCTLQEWDVLLKPGERPSLTHQEPKALQKAMEEICSMKPRSLEDRVKIMSAARAMTNSIILYDTLVELYEHSSQPAIFAAT</sequence>
<accession>A0A0C2X0V9</accession>
<dbReference type="HOGENOM" id="CLU_2049097_0_0_1"/>